<evidence type="ECO:0000256" key="1">
    <source>
        <dbReference type="SAM" id="MobiDB-lite"/>
    </source>
</evidence>
<organism evidence="2 3">
    <name type="scientific">Exocentrus adspersus</name>
    <dbReference type="NCBI Taxonomy" id="1586481"/>
    <lineage>
        <taxon>Eukaryota</taxon>
        <taxon>Metazoa</taxon>
        <taxon>Ecdysozoa</taxon>
        <taxon>Arthropoda</taxon>
        <taxon>Hexapoda</taxon>
        <taxon>Insecta</taxon>
        <taxon>Pterygota</taxon>
        <taxon>Neoptera</taxon>
        <taxon>Endopterygota</taxon>
        <taxon>Coleoptera</taxon>
        <taxon>Polyphaga</taxon>
        <taxon>Cucujiformia</taxon>
        <taxon>Chrysomeloidea</taxon>
        <taxon>Cerambycidae</taxon>
        <taxon>Lamiinae</taxon>
        <taxon>Acanthocinini</taxon>
        <taxon>Exocentrus</taxon>
    </lineage>
</organism>
<name>A0AAV8VEM2_9CUCU</name>
<keyword evidence="3" id="KW-1185">Reference proteome</keyword>
<accession>A0AAV8VEM2</accession>
<proteinExistence type="predicted"/>
<evidence type="ECO:0000313" key="3">
    <source>
        <dbReference type="Proteomes" id="UP001159042"/>
    </source>
</evidence>
<evidence type="ECO:0000313" key="2">
    <source>
        <dbReference type="EMBL" id="KAJ8912522.1"/>
    </source>
</evidence>
<comment type="caution">
    <text evidence="2">The sequence shown here is derived from an EMBL/GenBank/DDBJ whole genome shotgun (WGS) entry which is preliminary data.</text>
</comment>
<reference evidence="2 3" key="1">
    <citation type="journal article" date="2023" name="Insect Mol. Biol.">
        <title>Genome sequencing provides insights into the evolution of gene families encoding plant cell wall-degrading enzymes in longhorned beetles.</title>
        <authorList>
            <person name="Shin N.R."/>
            <person name="Okamura Y."/>
            <person name="Kirsch R."/>
            <person name="Pauchet Y."/>
        </authorList>
    </citation>
    <scope>NUCLEOTIDE SEQUENCE [LARGE SCALE GENOMIC DNA]</scope>
    <source>
        <strain evidence="2">EAD_L_NR</strain>
    </source>
</reference>
<feature type="region of interest" description="Disordered" evidence="1">
    <location>
        <begin position="131"/>
        <end position="162"/>
    </location>
</feature>
<dbReference type="AlphaFoldDB" id="A0AAV8VEM2"/>
<gene>
    <name evidence="2" type="ORF">NQ315_014466</name>
</gene>
<protein>
    <submittedName>
        <fullName evidence="2">Uncharacterized protein</fullName>
    </submittedName>
</protein>
<dbReference type="EMBL" id="JANEYG010000122">
    <property type="protein sequence ID" value="KAJ8912522.1"/>
    <property type="molecule type" value="Genomic_DNA"/>
</dbReference>
<feature type="compositionally biased region" description="Polar residues" evidence="1">
    <location>
        <begin position="136"/>
        <end position="162"/>
    </location>
</feature>
<sequence>MEYKLSNQVSARLKPNVVPHLFTCQSDRSSSKKTARVSSENRSRKKLIVDLMKESEEKMEREICEASIPEEASQLMQNIPSASCTTLSRGTQVHLQMEDALTSPIKTIVSDLKKPAVNTVLQMMKEPVDLKLRSQPVDTSDSSDIYQPTESTSTDVSPLKPPNNQQKIAEVFLNIIEKKVTFVYWNSDHLLGIY</sequence>
<dbReference type="Proteomes" id="UP001159042">
    <property type="component" value="Unassembled WGS sequence"/>
</dbReference>